<dbReference type="EMBL" id="JBHTMK010000007">
    <property type="protein sequence ID" value="MFD1365000.1"/>
    <property type="molecule type" value="Genomic_DNA"/>
</dbReference>
<name>A0ABW4A427_9ACTN</name>
<evidence type="ECO:0000313" key="1">
    <source>
        <dbReference type="EMBL" id="MFD1365000.1"/>
    </source>
</evidence>
<keyword evidence="2" id="KW-1185">Reference proteome</keyword>
<accession>A0ABW4A427</accession>
<sequence>MLMVERLASRTDAAYRHWPASVGDDVVAEAVAVFCRESLPAALRRELEHSPDVRAHLFHLTDTRLETVWPTDIAG</sequence>
<protein>
    <submittedName>
        <fullName evidence="1">Uncharacterized protein</fullName>
    </submittedName>
</protein>
<reference evidence="2" key="1">
    <citation type="journal article" date="2019" name="Int. J. Syst. Evol. Microbiol.">
        <title>The Global Catalogue of Microorganisms (GCM) 10K type strain sequencing project: providing services to taxonomists for standard genome sequencing and annotation.</title>
        <authorList>
            <consortium name="The Broad Institute Genomics Platform"/>
            <consortium name="The Broad Institute Genome Sequencing Center for Infectious Disease"/>
            <person name="Wu L."/>
            <person name="Ma J."/>
        </authorList>
    </citation>
    <scope>NUCLEOTIDE SEQUENCE [LARGE SCALE GENOMIC DNA]</scope>
    <source>
        <strain evidence="2">CCM 7526</strain>
    </source>
</reference>
<dbReference type="Proteomes" id="UP001597183">
    <property type="component" value="Unassembled WGS sequence"/>
</dbReference>
<proteinExistence type="predicted"/>
<organism evidence="1 2">
    <name type="scientific">Actinoplanes sichuanensis</name>
    <dbReference type="NCBI Taxonomy" id="512349"/>
    <lineage>
        <taxon>Bacteria</taxon>
        <taxon>Bacillati</taxon>
        <taxon>Actinomycetota</taxon>
        <taxon>Actinomycetes</taxon>
        <taxon>Micromonosporales</taxon>
        <taxon>Micromonosporaceae</taxon>
        <taxon>Actinoplanes</taxon>
    </lineage>
</organism>
<comment type="caution">
    <text evidence="1">The sequence shown here is derived from an EMBL/GenBank/DDBJ whole genome shotgun (WGS) entry which is preliminary data.</text>
</comment>
<evidence type="ECO:0000313" key="2">
    <source>
        <dbReference type="Proteomes" id="UP001597183"/>
    </source>
</evidence>
<gene>
    <name evidence="1" type="ORF">ACFQ5G_06550</name>
</gene>
<dbReference type="RefSeq" id="WP_317795267.1">
    <property type="nucleotide sequence ID" value="NZ_AP028461.1"/>
</dbReference>